<protein>
    <submittedName>
        <fullName evidence="1">Uncharacterized protein</fullName>
    </submittedName>
</protein>
<accession>A0A9D4QVQ1</accession>
<gene>
    <name evidence="1" type="ORF">DPMN_117465</name>
</gene>
<reference evidence="1" key="1">
    <citation type="journal article" date="2019" name="bioRxiv">
        <title>The Genome of the Zebra Mussel, Dreissena polymorpha: A Resource for Invasive Species Research.</title>
        <authorList>
            <person name="McCartney M.A."/>
            <person name="Auch B."/>
            <person name="Kono T."/>
            <person name="Mallez S."/>
            <person name="Zhang Y."/>
            <person name="Obille A."/>
            <person name="Becker A."/>
            <person name="Abrahante J.E."/>
            <person name="Garbe J."/>
            <person name="Badalamenti J.P."/>
            <person name="Herman A."/>
            <person name="Mangelson H."/>
            <person name="Liachko I."/>
            <person name="Sullivan S."/>
            <person name="Sone E.D."/>
            <person name="Koren S."/>
            <person name="Silverstein K.A.T."/>
            <person name="Beckman K.B."/>
            <person name="Gohl D.M."/>
        </authorList>
    </citation>
    <scope>NUCLEOTIDE SEQUENCE</scope>
    <source>
        <strain evidence="1">Duluth1</strain>
        <tissue evidence="1">Whole animal</tissue>
    </source>
</reference>
<comment type="caution">
    <text evidence="1">The sequence shown here is derived from an EMBL/GenBank/DDBJ whole genome shotgun (WGS) entry which is preliminary data.</text>
</comment>
<dbReference type="Proteomes" id="UP000828390">
    <property type="component" value="Unassembled WGS sequence"/>
</dbReference>
<proteinExistence type="predicted"/>
<sequence length="89" mass="9791">MVVKVQYFPVSHSESAANVVISLTNLSEATTVNSLGHHVPARRFPEEVNEGFRAQTLAASTSEPEPRYPSTLYNLLETLQVCIYLSVAL</sequence>
<dbReference type="AlphaFoldDB" id="A0A9D4QVQ1"/>
<dbReference type="EMBL" id="JAIWYP010000004">
    <property type="protein sequence ID" value="KAH3843930.1"/>
    <property type="molecule type" value="Genomic_DNA"/>
</dbReference>
<reference evidence="1" key="2">
    <citation type="submission" date="2020-11" db="EMBL/GenBank/DDBJ databases">
        <authorList>
            <person name="McCartney M.A."/>
            <person name="Auch B."/>
            <person name="Kono T."/>
            <person name="Mallez S."/>
            <person name="Becker A."/>
            <person name="Gohl D.M."/>
            <person name="Silverstein K.A.T."/>
            <person name="Koren S."/>
            <person name="Bechman K.B."/>
            <person name="Herman A."/>
            <person name="Abrahante J.E."/>
            <person name="Garbe J."/>
        </authorList>
    </citation>
    <scope>NUCLEOTIDE SEQUENCE</scope>
    <source>
        <strain evidence="1">Duluth1</strain>
        <tissue evidence="1">Whole animal</tissue>
    </source>
</reference>
<organism evidence="1 2">
    <name type="scientific">Dreissena polymorpha</name>
    <name type="common">Zebra mussel</name>
    <name type="synonym">Mytilus polymorpha</name>
    <dbReference type="NCBI Taxonomy" id="45954"/>
    <lineage>
        <taxon>Eukaryota</taxon>
        <taxon>Metazoa</taxon>
        <taxon>Spiralia</taxon>
        <taxon>Lophotrochozoa</taxon>
        <taxon>Mollusca</taxon>
        <taxon>Bivalvia</taxon>
        <taxon>Autobranchia</taxon>
        <taxon>Heteroconchia</taxon>
        <taxon>Euheterodonta</taxon>
        <taxon>Imparidentia</taxon>
        <taxon>Neoheterodontei</taxon>
        <taxon>Myida</taxon>
        <taxon>Dreissenoidea</taxon>
        <taxon>Dreissenidae</taxon>
        <taxon>Dreissena</taxon>
    </lineage>
</organism>
<keyword evidence="2" id="KW-1185">Reference proteome</keyword>
<evidence type="ECO:0000313" key="2">
    <source>
        <dbReference type="Proteomes" id="UP000828390"/>
    </source>
</evidence>
<name>A0A9D4QVQ1_DREPO</name>
<evidence type="ECO:0000313" key="1">
    <source>
        <dbReference type="EMBL" id="KAH3843930.1"/>
    </source>
</evidence>